<keyword evidence="5 7" id="KW-1133">Transmembrane helix</keyword>
<evidence type="ECO:0000259" key="8">
    <source>
        <dbReference type="Pfam" id="PF02687"/>
    </source>
</evidence>
<dbReference type="Pfam" id="PF02687">
    <property type="entry name" value="FtsX"/>
    <property type="match status" value="1"/>
</dbReference>
<evidence type="ECO:0000256" key="5">
    <source>
        <dbReference type="ARBA" id="ARBA00022989"/>
    </source>
</evidence>
<evidence type="ECO:0000313" key="10">
    <source>
        <dbReference type="EMBL" id="REJ57832.1"/>
    </source>
</evidence>
<dbReference type="PANTHER" id="PTHR43738:SF1">
    <property type="entry name" value="HEMIN TRANSPORT SYSTEM PERMEASE PROTEIN HRTB-RELATED"/>
    <property type="match status" value="1"/>
</dbReference>
<protein>
    <submittedName>
        <fullName evidence="10">ABC transporter permease</fullName>
    </submittedName>
</protein>
<dbReference type="InterPro" id="IPR025857">
    <property type="entry name" value="MacB_PCD"/>
</dbReference>
<evidence type="ECO:0000259" key="9">
    <source>
        <dbReference type="Pfam" id="PF12704"/>
    </source>
</evidence>
<dbReference type="Pfam" id="PF12704">
    <property type="entry name" value="MacB_PCD"/>
    <property type="match status" value="1"/>
</dbReference>
<feature type="domain" description="MacB-like periplasmic core" evidence="9">
    <location>
        <begin position="16"/>
        <end position="231"/>
    </location>
</feature>
<gene>
    <name evidence="10" type="ORF">DWQ56_11295</name>
</gene>
<evidence type="ECO:0000256" key="1">
    <source>
        <dbReference type="ARBA" id="ARBA00004651"/>
    </source>
</evidence>
<dbReference type="Proteomes" id="UP000256301">
    <property type="component" value="Unassembled WGS sequence"/>
</dbReference>
<keyword evidence="3" id="KW-1003">Cell membrane</keyword>
<feature type="transmembrane region" description="Helical" evidence="7">
    <location>
        <begin position="12"/>
        <end position="36"/>
    </location>
</feature>
<comment type="subcellular location">
    <subcellularLocation>
        <location evidence="1">Cell membrane</location>
        <topology evidence="1">Multi-pass membrane protein</topology>
    </subcellularLocation>
</comment>
<dbReference type="GO" id="GO:0005886">
    <property type="term" value="C:plasma membrane"/>
    <property type="evidence" value="ECO:0007669"/>
    <property type="project" value="UniProtKB-SubCell"/>
</dbReference>
<accession>A0A3E0MEN4</accession>
<feature type="transmembrane region" description="Helical" evidence="7">
    <location>
        <begin position="260"/>
        <end position="282"/>
    </location>
</feature>
<name>A0A3E0MEN4_MICAE</name>
<evidence type="ECO:0000256" key="7">
    <source>
        <dbReference type="SAM" id="Phobius"/>
    </source>
</evidence>
<reference evidence="10 11" key="1">
    <citation type="submission" date="2017-08" db="EMBL/GenBank/DDBJ databases">
        <title>Functional genomic and metabolic studies of the symbiotic interactions of six Microcystis-dominated communities.</title>
        <authorList>
            <person name="Li Q."/>
            <person name="Lin F."/>
        </authorList>
    </citation>
    <scope>NUCLEOTIDE SEQUENCE [LARGE SCALE GENOMIC DNA]</scope>
    <source>
        <strain evidence="10">DA14</strain>
    </source>
</reference>
<evidence type="ECO:0000256" key="4">
    <source>
        <dbReference type="ARBA" id="ARBA00022692"/>
    </source>
</evidence>
<comment type="caution">
    <text evidence="10">The sequence shown here is derived from an EMBL/GenBank/DDBJ whole genome shotgun (WGS) entry which is preliminary data.</text>
</comment>
<dbReference type="AlphaFoldDB" id="A0A3E0MEN4"/>
<evidence type="ECO:0000313" key="11">
    <source>
        <dbReference type="Proteomes" id="UP000256301"/>
    </source>
</evidence>
<evidence type="ECO:0000256" key="3">
    <source>
        <dbReference type="ARBA" id="ARBA00022475"/>
    </source>
</evidence>
<dbReference type="InterPro" id="IPR003838">
    <property type="entry name" value="ABC3_permease_C"/>
</dbReference>
<sequence>MNLALRDIRHNLGRFLLTCLGLSLLLGVVMSMIGIYRGLVADALGIARAPAAQIWVVEAKSRGPFAEASRIPGDTREAIARIAGVADSGSVTYQSVEASFRDRPLRLYVIGFEPGRPGGPRLLTEGRPITQARFEMIADARGGLSIGDVVTMGRSRFHVVGTTTGQVASGGDPVVYVTLKDSQRLQFDLTPSAQRREQARGASGGSSDIVNAVVATLIPNTSTGLVADTIRRWKHLNALSQEEQETILTRSVVEMARRQIGLFTSLLLAVSAVIIALIIYTLTIDKLREIATLKLIGAPDRVIIGLIVQQALAMGVIGFGFGLALILTIKDRFPRRVVIEPSDVGILALVILAVCILASGLGVRLALKVDPAKALGG</sequence>
<dbReference type="InterPro" id="IPR051125">
    <property type="entry name" value="ABC-4/HrtB_transporter"/>
</dbReference>
<organism evidence="10 11">
    <name type="scientific">Microcystis aeruginosa DA14</name>
    <dbReference type="NCBI Taxonomy" id="1987506"/>
    <lineage>
        <taxon>Bacteria</taxon>
        <taxon>Bacillati</taxon>
        <taxon>Cyanobacteriota</taxon>
        <taxon>Cyanophyceae</taxon>
        <taxon>Oscillatoriophycideae</taxon>
        <taxon>Chroococcales</taxon>
        <taxon>Microcystaceae</taxon>
        <taxon>Microcystis</taxon>
    </lineage>
</organism>
<feature type="transmembrane region" description="Helical" evidence="7">
    <location>
        <begin position="346"/>
        <end position="367"/>
    </location>
</feature>
<keyword evidence="2" id="KW-0813">Transport</keyword>
<feature type="domain" description="ABC3 transporter permease C-terminal" evidence="8">
    <location>
        <begin position="262"/>
        <end position="371"/>
    </location>
</feature>
<evidence type="ECO:0000256" key="6">
    <source>
        <dbReference type="ARBA" id="ARBA00023136"/>
    </source>
</evidence>
<keyword evidence="6 7" id="KW-0472">Membrane</keyword>
<keyword evidence="4 7" id="KW-0812">Transmembrane</keyword>
<evidence type="ECO:0000256" key="2">
    <source>
        <dbReference type="ARBA" id="ARBA00022448"/>
    </source>
</evidence>
<feature type="transmembrane region" description="Helical" evidence="7">
    <location>
        <begin position="302"/>
        <end position="326"/>
    </location>
</feature>
<dbReference type="PANTHER" id="PTHR43738">
    <property type="entry name" value="ABC TRANSPORTER, MEMBRANE PROTEIN"/>
    <property type="match status" value="1"/>
</dbReference>
<dbReference type="EMBL" id="QQWE01000003">
    <property type="protein sequence ID" value="REJ57832.1"/>
    <property type="molecule type" value="Genomic_DNA"/>
</dbReference>
<proteinExistence type="predicted"/>